<evidence type="ECO:0000256" key="6">
    <source>
        <dbReference type="ARBA" id="ARBA00023118"/>
    </source>
</evidence>
<evidence type="ECO:0000256" key="1">
    <source>
        <dbReference type="ARBA" id="ARBA00004236"/>
    </source>
</evidence>
<dbReference type="EMBL" id="JABWMH010000005">
    <property type="protein sequence ID" value="NVD29215.1"/>
    <property type="molecule type" value="Genomic_DNA"/>
</dbReference>
<dbReference type="Pfam" id="PF18967">
    <property type="entry name" value="PycTM"/>
    <property type="match status" value="1"/>
</dbReference>
<feature type="domain" description="Pycsar effector protein" evidence="9">
    <location>
        <begin position="14"/>
        <end position="162"/>
    </location>
</feature>
<feature type="transmembrane region" description="Helical" evidence="8">
    <location>
        <begin position="146"/>
        <end position="164"/>
    </location>
</feature>
<comment type="subcellular location">
    <subcellularLocation>
        <location evidence="1">Cell membrane</location>
    </subcellularLocation>
</comment>
<keyword evidence="4" id="KW-0547">Nucleotide-binding</keyword>
<evidence type="ECO:0000256" key="7">
    <source>
        <dbReference type="ARBA" id="ARBA00023136"/>
    </source>
</evidence>
<reference evidence="10 11" key="1">
    <citation type="submission" date="2020-06" db="EMBL/GenBank/DDBJ databases">
        <authorList>
            <person name="Kim S.-J."/>
            <person name="Park S.-J."/>
        </authorList>
    </citation>
    <scope>NUCLEOTIDE SEQUENCE [LARGE SCALE GENOMIC DNA]</scope>
    <source>
        <strain evidence="10 11">SW-151</strain>
    </source>
</reference>
<feature type="transmembrane region" description="Helical" evidence="8">
    <location>
        <begin position="33"/>
        <end position="52"/>
    </location>
</feature>
<sequence length="172" mass="19149">MDDGNKWPDEVVYALGTTQRHHVQLSVMADNKANMLIGATFVVFTLAVGQSQAGNMSLPLLILAISAFGSAGLAALAVMPSVTPWKDNSPNMLFFGGFSKLSEDEFIDHLLEKELLSQESTYRAMLRDIYQMGLVLERKKYRFLGWAYRVFLSGLTLTFIAYIFEQLAGPVM</sequence>
<organism evidence="10 11">
    <name type="scientific">Parasphingorhabdus flavimaris</name>
    <dbReference type="NCBI Taxonomy" id="266812"/>
    <lineage>
        <taxon>Bacteria</taxon>
        <taxon>Pseudomonadati</taxon>
        <taxon>Pseudomonadota</taxon>
        <taxon>Alphaproteobacteria</taxon>
        <taxon>Sphingomonadales</taxon>
        <taxon>Sphingomonadaceae</taxon>
        <taxon>Parasphingorhabdus</taxon>
    </lineage>
</organism>
<evidence type="ECO:0000256" key="8">
    <source>
        <dbReference type="SAM" id="Phobius"/>
    </source>
</evidence>
<dbReference type="InterPro" id="IPR043760">
    <property type="entry name" value="PycTM_dom"/>
</dbReference>
<evidence type="ECO:0000256" key="5">
    <source>
        <dbReference type="ARBA" id="ARBA00022989"/>
    </source>
</evidence>
<protein>
    <recommendedName>
        <fullName evidence="9">Pycsar effector protein domain-containing protein</fullName>
    </recommendedName>
</protein>
<keyword evidence="3 8" id="KW-0812">Transmembrane</keyword>
<keyword evidence="2" id="KW-1003">Cell membrane</keyword>
<comment type="caution">
    <text evidence="10">The sequence shown here is derived from an EMBL/GenBank/DDBJ whole genome shotgun (WGS) entry which is preliminary data.</text>
</comment>
<evidence type="ECO:0000256" key="2">
    <source>
        <dbReference type="ARBA" id="ARBA00022475"/>
    </source>
</evidence>
<name>A0ABX2N674_9SPHN</name>
<keyword evidence="6" id="KW-0051">Antiviral defense</keyword>
<evidence type="ECO:0000259" key="9">
    <source>
        <dbReference type="Pfam" id="PF18967"/>
    </source>
</evidence>
<evidence type="ECO:0000313" key="10">
    <source>
        <dbReference type="EMBL" id="NVD29215.1"/>
    </source>
</evidence>
<keyword evidence="5 8" id="KW-1133">Transmembrane helix</keyword>
<dbReference type="RefSeq" id="WP_176280667.1">
    <property type="nucleotide sequence ID" value="NZ_JABWMH010000005.1"/>
</dbReference>
<keyword evidence="7 8" id="KW-0472">Membrane</keyword>
<evidence type="ECO:0000256" key="3">
    <source>
        <dbReference type="ARBA" id="ARBA00022692"/>
    </source>
</evidence>
<dbReference type="Proteomes" id="UP000652427">
    <property type="component" value="Unassembled WGS sequence"/>
</dbReference>
<evidence type="ECO:0000256" key="4">
    <source>
        <dbReference type="ARBA" id="ARBA00022741"/>
    </source>
</evidence>
<accession>A0ABX2N674</accession>
<gene>
    <name evidence="10" type="ORF">HUO14_15050</name>
</gene>
<evidence type="ECO:0000313" key="11">
    <source>
        <dbReference type="Proteomes" id="UP000652427"/>
    </source>
</evidence>
<keyword evidence="11" id="KW-1185">Reference proteome</keyword>
<proteinExistence type="predicted"/>
<feature type="transmembrane region" description="Helical" evidence="8">
    <location>
        <begin position="58"/>
        <end position="79"/>
    </location>
</feature>